<gene>
    <name evidence="1" type="ORF">TNIN_116341</name>
</gene>
<sequence>MNRPLLQLNDSEIFDKRIRASQSDLYVCRELGNLLKGFEWSLKGCLENPVANDCMTWITEKNKKIAEINNSISLALKEFQFLAKQSD</sequence>
<keyword evidence="2" id="KW-1185">Reference proteome</keyword>
<proteinExistence type="predicted"/>
<reference evidence="1" key="1">
    <citation type="submission" date="2020-08" db="EMBL/GenBank/DDBJ databases">
        <title>Multicomponent nature underlies the extraordinary mechanical properties of spider dragline silk.</title>
        <authorList>
            <person name="Kono N."/>
            <person name="Nakamura H."/>
            <person name="Mori M."/>
            <person name="Yoshida Y."/>
            <person name="Ohtoshi R."/>
            <person name="Malay A.D."/>
            <person name="Moran D.A.P."/>
            <person name="Tomita M."/>
            <person name="Numata K."/>
            <person name="Arakawa K."/>
        </authorList>
    </citation>
    <scope>NUCLEOTIDE SEQUENCE</scope>
</reference>
<organism evidence="1 2">
    <name type="scientific">Trichonephila inaurata madagascariensis</name>
    <dbReference type="NCBI Taxonomy" id="2747483"/>
    <lineage>
        <taxon>Eukaryota</taxon>
        <taxon>Metazoa</taxon>
        <taxon>Ecdysozoa</taxon>
        <taxon>Arthropoda</taxon>
        <taxon>Chelicerata</taxon>
        <taxon>Arachnida</taxon>
        <taxon>Araneae</taxon>
        <taxon>Araneomorphae</taxon>
        <taxon>Entelegynae</taxon>
        <taxon>Araneoidea</taxon>
        <taxon>Nephilidae</taxon>
        <taxon>Trichonephila</taxon>
        <taxon>Trichonephila inaurata</taxon>
    </lineage>
</organism>
<dbReference type="AlphaFoldDB" id="A0A8X6IX14"/>
<protein>
    <submittedName>
        <fullName evidence="1">Uncharacterized protein</fullName>
    </submittedName>
</protein>
<accession>A0A8X6IX14</accession>
<name>A0A8X6IX14_9ARAC</name>
<comment type="caution">
    <text evidence="1">The sequence shown here is derived from an EMBL/GenBank/DDBJ whole genome shotgun (WGS) entry which is preliminary data.</text>
</comment>
<dbReference type="EMBL" id="BMAV01027964">
    <property type="protein sequence ID" value="GFS63872.1"/>
    <property type="molecule type" value="Genomic_DNA"/>
</dbReference>
<evidence type="ECO:0000313" key="2">
    <source>
        <dbReference type="Proteomes" id="UP000886998"/>
    </source>
</evidence>
<dbReference type="Proteomes" id="UP000886998">
    <property type="component" value="Unassembled WGS sequence"/>
</dbReference>
<evidence type="ECO:0000313" key="1">
    <source>
        <dbReference type="EMBL" id="GFS63872.1"/>
    </source>
</evidence>